<evidence type="ECO:0000256" key="2">
    <source>
        <dbReference type="ARBA" id="ARBA00022723"/>
    </source>
</evidence>
<dbReference type="AlphaFoldDB" id="A0A6N8JR86"/>
<dbReference type="EMBL" id="WSRR01000018">
    <property type="protein sequence ID" value="MVX61340.1"/>
    <property type="molecule type" value="Genomic_DNA"/>
</dbReference>
<evidence type="ECO:0000256" key="3">
    <source>
        <dbReference type="ARBA" id="ARBA00023004"/>
    </source>
</evidence>
<dbReference type="GO" id="GO:0051536">
    <property type="term" value="F:iron-sulfur cluster binding"/>
    <property type="evidence" value="ECO:0007669"/>
    <property type="project" value="UniProtKB-KW"/>
</dbReference>
<proteinExistence type="predicted"/>
<dbReference type="SFLD" id="SFLDS00029">
    <property type="entry name" value="Radical_SAM"/>
    <property type="match status" value="1"/>
</dbReference>
<dbReference type="InterPro" id="IPR007197">
    <property type="entry name" value="rSAM"/>
</dbReference>
<dbReference type="GO" id="GO:0003824">
    <property type="term" value="F:catalytic activity"/>
    <property type="evidence" value="ECO:0007669"/>
    <property type="project" value="InterPro"/>
</dbReference>
<sequence>MATTGRPTLDYWLGEYAAIAEEFVDGLQADGIGFAPPLTTAQRELRAATMERLAAKGARFLNGGASVSTGFLSSACRACVGDCGSRTFYINLRCHRGCYFCFNPNQVNYERHVREDADWRGGFDRFVAEVEAVTHVGLTGGEPLLCKDKTLAFLAHVHQGAPAAHVRLYTAGEGFDAAFAREAQARGLDEIRFSVKLDESERAVEEVLGAIAVARDIVPAVMVEMPVIPGQEEAMRSLLRALDAQGVDGINLLEFCYPLHRWDEFARRGFSIKNPPFEVLYEYEYAGALPVAGSDEACLGLLEFALDEGLGLGVHYCSLANKNIDQVLQVNRRYPLDDRLYRLEGDGFYHVAKVFDQDVIAVQARFGGCGIPCQREDDATLVFHPRHREEAEKAGAVVAESLCTVQESEAGPYVRELALRIGE</sequence>
<dbReference type="CDD" id="cd01335">
    <property type="entry name" value="Radical_SAM"/>
    <property type="match status" value="1"/>
</dbReference>
<gene>
    <name evidence="6" type="ORF">GKZ27_07720</name>
</gene>
<reference evidence="6 7" key="1">
    <citation type="submission" date="2019-12" db="EMBL/GenBank/DDBJ databases">
        <title>Microbes associate with the intestines of laboratory mice.</title>
        <authorList>
            <person name="Navarre W."/>
            <person name="Wong E."/>
        </authorList>
    </citation>
    <scope>NUCLEOTIDE SEQUENCE [LARGE SCALE GENOMIC DNA]</scope>
    <source>
        <strain evidence="6 7">NM66_B29</strain>
    </source>
</reference>
<dbReference type="InterPro" id="IPR013785">
    <property type="entry name" value="Aldolase_TIM"/>
</dbReference>
<dbReference type="Proteomes" id="UP000463388">
    <property type="component" value="Unassembled WGS sequence"/>
</dbReference>
<dbReference type="PROSITE" id="PS51918">
    <property type="entry name" value="RADICAL_SAM"/>
    <property type="match status" value="1"/>
</dbReference>
<accession>A0A6N8JR86</accession>
<dbReference type="GO" id="GO:0046872">
    <property type="term" value="F:metal ion binding"/>
    <property type="evidence" value="ECO:0007669"/>
    <property type="project" value="UniProtKB-KW"/>
</dbReference>
<dbReference type="RefSeq" id="WP_160346462.1">
    <property type="nucleotide sequence ID" value="NZ_WSRR01000018.1"/>
</dbReference>
<feature type="domain" description="Radical SAM core" evidence="5">
    <location>
        <begin position="80"/>
        <end position="290"/>
    </location>
</feature>
<organism evidence="6 7">
    <name type="scientific">Adlercreutzia mucosicola</name>
    <dbReference type="NCBI Taxonomy" id="580026"/>
    <lineage>
        <taxon>Bacteria</taxon>
        <taxon>Bacillati</taxon>
        <taxon>Actinomycetota</taxon>
        <taxon>Coriobacteriia</taxon>
        <taxon>Eggerthellales</taxon>
        <taxon>Eggerthellaceae</taxon>
        <taxon>Adlercreutzia</taxon>
    </lineage>
</organism>
<dbReference type="Gene3D" id="3.20.20.70">
    <property type="entry name" value="Aldolase class I"/>
    <property type="match status" value="1"/>
</dbReference>
<keyword evidence="4" id="KW-0411">Iron-sulfur</keyword>
<protein>
    <submittedName>
        <fullName evidence="6">Radical SAM protein</fullName>
    </submittedName>
</protein>
<evidence type="ECO:0000259" key="5">
    <source>
        <dbReference type="PROSITE" id="PS51918"/>
    </source>
</evidence>
<evidence type="ECO:0000256" key="1">
    <source>
        <dbReference type="ARBA" id="ARBA00022691"/>
    </source>
</evidence>
<keyword evidence="7" id="KW-1185">Reference proteome</keyword>
<evidence type="ECO:0000313" key="6">
    <source>
        <dbReference type="EMBL" id="MVX61340.1"/>
    </source>
</evidence>
<name>A0A6N8JR86_9ACTN</name>
<keyword evidence="1" id="KW-0949">S-adenosyl-L-methionine</keyword>
<dbReference type="Pfam" id="PF04055">
    <property type="entry name" value="Radical_SAM"/>
    <property type="match status" value="1"/>
</dbReference>
<evidence type="ECO:0000256" key="4">
    <source>
        <dbReference type="ARBA" id="ARBA00023014"/>
    </source>
</evidence>
<dbReference type="OrthoDB" id="6457556at2"/>
<evidence type="ECO:0000313" key="7">
    <source>
        <dbReference type="Proteomes" id="UP000463388"/>
    </source>
</evidence>
<dbReference type="InterPro" id="IPR058240">
    <property type="entry name" value="rSAM_sf"/>
</dbReference>
<dbReference type="SUPFAM" id="SSF102114">
    <property type="entry name" value="Radical SAM enzymes"/>
    <property type="match status" value="1"/>
</dbReference>
<keyword evidence="2" id="KW-0479">Metal-binding</keyword>
<comment type="caution">
    <text evidence="6">The sequence shown here is derived from an EMBL/GenBank/DDBJ whole genome shotgun (WGS) entry which is preliminary data.</text>
</comment>
<keyword evidence="3" id="KW-0408">Iron</keyword>